<dbReference type="Proteomes" id="UP000177445">
    <property type="component" value="Chromosome"/>
</dbReference>
<protein>
    <recommendedName>
        <fullName evidence="3">AAA+ ATPase domain-containing protein</fullName>
    </recommendedName>
</protein>
<keyword evidence="2" id="KW-1185">Reference proteome</keyword>
<dbReference type="KEGG" id="msq:BKP64_05715"/>
<dbReference type="EMBL" id="CP017715">
    <property type="protein sequence ID" value="AOY87708.1"/>
    <property type="molecule type" value="Genomic_DNA"/>
</dbReference>
<name>A0A1D9GJ92_9GAMM</name>
<dbReference type="STRING" id="1874317.BKP64_05715"/>
<accession>A0A1D9GJ92</accession>
<evidence type="ECO:0008006" key="3">
    <source>
        <dbReference type="Google" id="ProtNLM"/>
    </source>
</evidence>
<evidence type="ECO:0000313" key="2">
    <source>
        <dbReference type="Proteomes" id="UP000177445"/>
    </source>
</evidence>
<sequence>MTMPLRDQKTVLSVYRQLCWAAGLNINGRHTADELAVRYLHLISDVMAEHELEQALLVVDECQRLSPLQFNVFAELYDRLRSIQKTLMTVFVGNDPETWRLIDGMDSDQYAHIHGRFFLHRRAFSGIQSAKEVRYCLAQYDALRYPEKSGRTYVEAFVPQAAAAGFRLASASDLFWRVFRGYQQRFKIGSWGMQSFSITTNTLLSDFLPRYGVDELGEAMIDEAIRLSGLVPSLVTRPTIDKSR</sequence>
<dbReference type="AlphaFoldDB" id="A0A1D9GJ92"/>
<evidence type="ECO:0000313" key="1">
    <source>
        <dbReference type="EMBL" id="AOY87708.1"/>
    </source>
</evidence>
<gene>
    <name evidence="1" type="ORF">BKP64_05715</name>
</gene>
<reference evidence="1 2" key="1">
    <citation type="submission" date="2016-10" db="EMBL/GenBank/DDBJ databases">
        <title>Marinobacter salinus sp. nov., a moderately halophilic bacterium isolated from a tidal flat environment.</title>
        <authorList>
            <person name="Park S.-J."/>
        </authorList>
    </citation>
    <scope>NUCLEOTIDE SEQUENCE [LARGE SCALE GENOMIC DNA]</scope>
    <source>
        <strain evidence="1 2">Hb8</strain>
    </source>
</reference>
<proteinExistence type="predicted"/>
<organism evidence="1 2">
    <name type="scientific">Marinobacter salinus</name>
    <dbReference type="NCBI Taxonomy" id="1874317"/>
    <lineage>
        <taxon>Bacteria</taxon>
        <taxon>Pseudomonadati</taxon>
        <taxon>Pseudomonadota</taxon>
        <taxon>Gammaproteobacteria</taxon>
        <taxon>Pseudomonadales</taxon>
        <taxon>Marinobacteraceae</taxon>
        <taxon>Marinobacter</taxon>
    </lineage>
</organism>